<keyword evidence="5 8" id="KW-0479">Metal-binding</keyword>
<dbReference type="PIRSF" id="PIRSF000071">
    <property type="entry name" value="Rubredoxin"/>
    <property type="match status" value="1"/>
</dbReference>
<dbReference type="InterPro" id="IPR024922">
    <property type="entry name" value="Rubredoxin"/>
</dbReference>
<dbReference type="OrthoDB" id="9800607at2"/>
<evidence type="ECO:0000313" key="12">
    <source>
        <dbReference type="Proteomes" id="UP000256774"/>
    </source>
</evidence>
<evidence type="ECO:0000256" key="8">
    <source>
        <dbReference type="PIRNR" id="PIRNR000071"/>
    </source>
</evidence>
<dbReference type="GO" id="GO:0009055">
    <property type="term" value="F:electron transfer activity"/>
    <property type="evidence" value="ECO:0007669"/>
    <property type="project" value="InterPro"/>
</dbReference>
<dbReference type="Proteomes" id="UP000256774">
    <property type="component" value="Unassembled WGS sequence"/>
</dbReference>
<dbReference type="PANTHER" id="PTHR47627:SF1">
    <property type="entry name" value="RUBREDOXIN-1-RELATED"/>
    <property type="match status" value="1"/>
</dbReference>
<dbReference type="Gene3D" id="2.20.28.10">
    <property type="match status" value="1"/>
</dbReference>
<dbReference type="SUPFAM" id="SSF57802">
    <property type="entry name" value="Rubredoxin-like"/>
    <property type="match status" value="1"/>
</dbReference>
<comment type="similarity">
    <text evidence="3 8">Belongs to the rubredoxin family.</text>
</comment>
<dbReference type="AlphaFoldDB" id="A0A3E0HAB1"/>
<organism evidence="11 12">
    <name type="scientific">Paraperlucidibaca baekdonensis</name>
    <dbReference type="NCBI Taxonomy" id="748120"/>
    <lineage>
        <taxon>Bacteria</taxon>
        <taxon>Pseudomonadati</taxon>
        <taxon>Pseudomonadota</taxon>
        <taxon>Gammaproteobacteria</taxon>
        <taxon>Moraxellales</taxon>
        <taxon>Moraxellaceae</taxon>
        <taxon>Paraperlucidibaca</taxon>
    </lineage>
</organism>
<feature type="binding site" evidence="9">
    <location>
        <position position="6"/>
    </location>
    <ligand>
        <name>Fe cation</name>
        <dbReference type="ChEBI" id="CHEBI:24875"/>
    </ligand>
</feature>
<comment type="caution">
    <text evidence="11">The sequence shown here is derived from an EMBL/GenBank/DDBJ whole genome shotgun (WGS) entry which is preliminary data.</text>
</comment>
<evidence type="ECO:0000256" key="3">
    <source>
        <dbReference type="ARBA" id="ARBA00005337"/>
    </source>
</evidence>
<comment type="pathway">
    <text evidence="2">Hydrocarbon metabolism; alkane degradation.</text>
</comment>
<dbReference type="GO" id="GO:0043448">
    <property type="term" value="P:alkane catabolic process"/>
    <property type="evidence" value="ECO:0007669"/>
    <property type="project" value="TreeGrafter"/>
</dbReference>
<keyword evidence="7 8" id="KW-0408">Iron</keyword>
<keyword evidence="12" id="KW-1185">Reference proteome</keyword>
<keyword evidence="6 8" id="KW-0249">Electron transport</keyword>
<proteinExistence type="inferred from homology"/>
<evidence type="ECO:0000256" key="9">
    <source>
        <dbReference type="PIRSR" id="PIRSR000071-1"/>
    </source>
</evidence>
<evidence type="ECO:0000256" key="1">
    <source>
        <dbReference type="ARBA" id="ARBA00002792"/>
    </source>
</evidence>
<evidence type="ECO:0000256" key="6">
    <source>
        <dbReference type="ARBA" id="ARBA00022982"/>
    </source>
</evidence>
<evidence type="ECO:0000313" key="11">
    <source>
        <dbReference type="EMBL" id="REH40152.1"/>
    </source>
</evidence>
<feature type="binding site" evidence="9">
    <location>
        <position position="39"/>
    </location>
    <ligand>
        <name>Fe cation</name>
        <dbReference type="ChEBI" id="CHEBI:24875"/>
    </ligand>
</feature>
<protein>
    <recommendedName>
        <fullName evidence="8">Rubredoxin</fullName>
    </recommendedName>
</protein>
<dbReference type="EMBL" id="QUNR01000001">
    <property type="protein sequence ID" value="REH40152.1"/>
    <property type="molecule type" value="Genomic_DNA"/>
</dbReference>
<evidence type="ECO:0000259" key="10">
    <source>
        <dbReference type="PROSITE" id="PS50903"/>
    </source>
</evidence>
<evidence type="ECO:0000256" key="5">
    <source>
        <dbReference type="ARBA" id="ARBA00022723"/>
    </source>
</evidence>
<dbReference type="RefSeq" id="WP_116207216.1">
    <property type="nucleotide sequence ID" value="NZ_QUNR01000001.1"/>
</dbReference>
<dbReference type="InterPro" id="IPR024934">
    <property type="entry name" value="Rubredoxin-like_dom"/>
</dbReference>
<evidence type="ECO:0000256" key="4">
    <source>
        <dbReference type="ARBA" id="ARBA00022448"/>
    </source>
</evidence>
<dbReference type="CDD" id="cd00730">
    <property type="entry name" value="rubredoxin"/>
    <property type="match status" value="1"/>
</dbReference>
<gene>
    <name evidence="11" type="ORF">DFR26_0351</name>
</gene>
<name>A0A3E0HAB1_9GAMM</name>
<dbReference type="PROSITE" id="PS00202">
    <property type="entry name" value="RUBREDOXIN"/>
    <property type="match status" value="1"/>
</dbReference>
<feature type="domain" description="Rubredoxin-like" evidence="10">
    <location>
        <begin position="1"/>
        <end position="52"/>
    </location>
</feature>
<feature type="binding site" evidence="9">
    <location>
        <position position="42"/>
    </location>
    <ligand>
        <name>Fe cation</name>
        <dbReference type="ChEBI" id="CHEBI:24875"/>
    </ligand>
</feature>
<dbReference type="InterPro" id="IPR050526">
    <property type="entry name" value="Rubredoxin_ET"/>
</dbReference>
<comment type="cofactor">
    <cofactor evidence="8 9">
        <name>Fe(3+)</name>
        <dbReference type="ChEBI" id="CHEBI:29034"/>
    </cofactor>
    <text evidence="8 9">Binds 1 Fe(3+) ion per subunit.</text>
</comment>
<reference evidence="11 12" key="1">
    <citation type="submission" date="2018-08" db="EMBL/GenBank/DDBJ databases">
        <title>Genomic Encyclopedia of Type Strains, Phase IV (KMG-IV): sequencing the most valuable type-strain genomes for metagenomic binning, comparative biology and taxonomic classification.</title>
        <authorList>
            <person name="Goeker M."/>
        </authorList>
    </citation>
    <scope>NUCLEOTIDE SEQUENCE [LARGE SCALE GENOMIC DNA]</scope>
    <source>
        <strain evidence="11 12">DSM 26022</strain>
    </source>
</reference>
<dbReference type="FunFam" id="2.20.28.10:FF:000001">
    <property type="entry name" value="Rubredoxin"/>
    <property type="match status" value="1"/>
</dbReference>
<comment type="function">
    <text evidence="1">Involved in the hydrocarbon hydroxylating system, which transfers electrons from NADH to rubredoxin reductase and then through rubredoxin to alkane 1 monooxygenase.</text>
</comment>
<dbReference type="InterPro" id="IPR018527">
    <property type="entry name" value="Rubredoxin_Fe_BS"/>
</dbReference>
<feature type="binding site" evidence="9">
    <location>
        <position position="9"/>
    </location>
    <ligand>
        <name>Fe cation</name>
        <dbReference type="ChEBI" id="CHEBI:24875"/>
    </ligand>
</feature>
<dbReference type="Pfam" id="PF00301">
    <property type="entry name" value="Rubredoxin"/>
    <property type="match status" value="1"/>
</dbReference>
<keyword evidence="4 8" id="KW-0813">Transport</keyword>
<accession>A0A3E0HAB1</accession>
<evidence type="ECO:0000256" key="2">
    <source>
        <dbReference type="ARBA" id="ARBA00004933"/>
    </source>
</evidence>
<sequence>MKKWQCIVCGFIYDEAVGMPWDGIPAGTGWNDIPDDWVCPDCGVGKEDFEMVEL</sequence>
<dbReference type="GO" id="GO:0005506">
    <property type="term" value="F:iron ion binding"/>
    <property type="evidence" value="ECO:0007669"/>
    <property type="project" value="InterPro"/>
</dbReference>
<dbReference type="PANTHER" id="PTHR47627">
    <property type="entry name" value="RUBREDOXIN"/>
    <property type="match status" value="1"/>
</dbReference>
<dbReference type="PRINTS" id="PR00163">
    <property type="entry name" value="RUBREDOXIN"/>
</dbReference>
<dbReference type="PROSITE" id="PS50903">
    <property type="entry name" value="RUBREDOXIN_LIKE"/>
    <property type="match status" value="1"/>
</dbReference>
<evidence type="ECO:0000256" key="7">
    <source>
        <dbReference type="ARBA" id="ARBA00023004"/>
    </source>
</evidence>
<dbReference type="InterPro" id="IPR024935">
    <property type="entry name" value="Rubredoxin_dom"/>
</dbReference>